<sequence length="96" mass="10611">MMKPNLSDIVIFGSTCTVHLHTVLKSLGAREKAAIITIRNDETKGYRVLLLKKCVVVVTQLVKNIGILNTIQNIKALKEHDTSKGQKDPKTITTNV</sequence>
<accession>A0AAV1UPA6</accession>
<evidence type="ECO:0000313" key="2">
    <source>
        <dbReference type="Proteomes" id="UP001162060"/>
    </source>
</evidence>
<evidence type="ECO:0000313" key="1">
    <source>
        <dbReference type="EMBL" id="CAK7936146.1"/>
    </source>
</evidence>
<dbReference type="Proteomes" id="UP001162060">
    <property type="component" value="Unassembled WGS sequence"/>
</dbReference>
<organism evidence="1 2">
    <name type="scientific">Peronospora matthiolae</name>
    <dbReference type="NCBI Taxonomy" id="2874970"/>
    <lineage>
        <taxon>Eukaryota</taxon>
        <taxon>Sar</taxon>
        <taxon>Stramenopiles</taxon>
        <taxon>Oomycota</taxon>
        <taxon>Peronosporomycetes</taxon>
        <taxon>Peronosporales</taxon>
        <taxon>Peronosporaceae</taxon>
        <taxon>Peronospora</taxon>
    </lineage>
</organism>
<comment type="caution">
    <text evidence="1">The sequence shown here is derived from an EMBL/GenBank/DDBJ whole genome shotgun (WGS) entry which is preliminary data.</text>
</comment>
<proteinExistence type="predicted"/>
<dbReference type="EMBL" id="CAKLBY020000223">
    <property type="protein sequence ID" value="CAK7936146.1"/>
    <property type="molecule type" value="Genomic_DNA"/>
</dbReference>
<protein>
    <submittedName>
        <fullName evidence="1">Uncharacterized protein</fullName>
    </submittedName>
</protein>
<gene>
    <name evidence="1" type="ORF">PM001_LOCUS21296</name>
</gene>
<reference evidence="1" key="1">
    <citation type="submission" date="2024-01" db="EMBL/GenBank/DDBJ databases">
        <authorList>
            <person name="Webb A."/>
        </authorList>
    </citation>
    <scope>NUCLEOTIDE SEQUENCE</scope>
    <source>
        <strain evidence="1">Pm1</strain>
    </source>
</reference>
<dbReference type="AlphaFoldDB" id="A0AAV1UPA6"/>
<name>A0AAV1UPA6_9STRA</name>